<protein>
    <submittedName>
        <fullName evidence="1">Uncharacterized protein</fullName>
    </submittedName>
</protein>
<name>A0A836CLX3_9STRA</name>
<dbReference type="OrthoDB" id="5984652at2759"/>
<evidence type="ECO:0000313" key="2">
    <source>
        <dbReference type="Proteomes" id="UP000664859"/>
    </source>
</evidence>
<dbReference type="InterPro" id="IPR016084">
    <property type="entry name" value="Haem_Oase-like_multi-hlx"/>
</dbReference>
<reference evidence="1" key="1">
    <citation type="submission" date="2021-02" db="EMBL/GenBank/DDBJ databases">
        <title>First Annotated Genome of the Yellow-green Alga Tribonema minus.</title>
        <authorList>
            <person name="Mahan K.M."/>
        </authorList>
    </citation>
    <scope>NUCLEOTIDE SEQUENCE</scope>
    <source>
        <strain evidence="1">UTEX B ZZ1240</strain>
    </source>
</reference>
<gene>
    <name evidence="1" type="ORF">JKP88DRAFT_352841</name>
</gene>
<accession>A0A836CLX3</accession>
<keyword evidence="2" id="KW-1185">Reference proteome</keyword>
<dbReference type="AlphaFoldDB" id="A0A836CLX3"/>
<dbReference type="Gene3D" id="1.20.910.10">
    <property type="entry name" value="Heme oxygenase-like"/>
    <property type="match status" value="1"/>
</dbReference>
<dbReference type="EMBL" id="JAFCMP010000039">
    <property type="protein sequence ID" value="KAG5190118.1"/>
    <property type="molecule type" value="Genomic_DNA"/>
</dbReference>
<proteinExistence type="predicted"/>
<comment type="caution">
    <text evidence="1">The sequence shown here is derived from an EMBL/GenBank/DDBJ whole genome shotgun (WGS) entry which is preliminary data.</text>
</comment>
<dbReference type="Proteomes" id="UP000664859">
    <property type="component" value="Unassembled WGS sequence"/>
</dbReference>
<dbReference type="SUPFAM" id="SSF48613">
    <property type="entry name" value="Heme oxygenase-like"/>
    <property type="match status" value="1"/>
</dbReference>
<organism evidence="1 2">
    <name type="scientific">Tribonema minus</name>
    <dbReference type="NCBI Taxonomy" id="303371"/>
    <lineage>
        <taxon>Eukaryota</taxon>
        <taxon>Sar</taxon>
        <taxon>Stramenopiles</taxon>
        <taxon>Ochrophyta</taxon>
        <taxon>PX clade</taxon>
        <taxon>Xanthophyceae</taxon>
        <taxon>Tribonematales</taxon>
        <taxon>Tribonemataceae</taxon>
        <taxon>Tribonema</taxon>
    </lineage>
</organism>
<sequence>MAVPNPRASYPEEAIVSVPDGLEARWLTTLWETDEEIKKLIEEAKQTKFVKGIADGTLDPQAFAIYTLQDASYLASALPIGSAIKLGRAVTDYISFKTSVLAHFKDKPYYYALANYACFRLWPDMSSYLQKELGDSWEKSVSQGWIRENAPSAPPELGPPEHLADLIEACKITDAGEFDEETATGIVSCSHF</sequence>
<evidence type="ECO:0000313" key="1">
    <source>
        <dbReference type="EMBL" id="KAG5190118.1"/>
    </source>
</evidence>